<reference evidence="3" key="1">
    <citation type="submission" date="2022-02" db="EMBL/GenBank/DDBJ databases">
        <title>Emergence and expansion in Europe of a Vibrio aestuarianus clonal complex pathogenic for oysters.</title>
        <authorList>
            <person name="Mesnil A."/>
            <person name="Travers M.-A."/>
        </authorList>
    </citation>
    <scope>NUCLEOTIDE SEQUENCE</scope>
    <source>
        <strain evidence="3">19_064_11T1</strain>
    </source>
</reference>
<evidence type="ECO:0000313" key="4">
    <source>
        <dbReference type="Proteomes" id="UP001140979"/>
    </source>
</evidence>
<feature type="signal peptide" evidence="2">
    <location>
        <begin position="1"/>
        <end position="21"/>
    </location>
</feature>
<dbReference type="EMBL" id="JAKNBA010000016">
    <property type="protein sequence ID" value="MDE1242593.1"/>
    <property type="molecule type" value="Genomic_DNA"/>
</dbReference>
<keyword evidence="1 2" id="KW-0732">Signal</keyword>
<protein>
    <submittedName>
        <fullName evidence="3">Oligogalacturonate-specific porin KdgM family protein</fullName>
    </submittedName>
</protein>
<dbReference type="InterPro" id="IPR053713">
    <property type="entry name" value="Bact_OM_Channel_sf"/>
</dbReference>
<evidence type="ECO:0000256" key="1">
    <source>
        <dbReference type="ARBA" id="ARBA00022729"/>
    </source>
</evidence>
<organism evidence="3 4">
    <name type="scientific">Vibrio aestuarianus</name>
    <dbReference type="NCBI Taxonomy" id="28171"/>
    <lineage>
        <taxon>Bacteria</taxon>
        <taxon>Pseudomonadati</taxon>
        <taxon>Pseudomonadota</taxon>
        <taxon>Gammaproteobacteria</taxon>
        <taxon>Vibrionales</taxon>
        <taxon>Vibrionaceae</taxon>
        <taxon>Vibrio</taxon>
    </lineage>
</organism>
<dbReference type="RefSeq" id="WP_274683274.1">
    <property type="nucleotide sequence ID" value="NZ_JAKNBA010000016.1"/>
</dbReference>
<sequence length="237" mass="26496">MKKTTLVFCLTMAFSSLTVVASEKDIVTEDSTSTETPATAPKSSSYITGNIQFNDTKEFSGADQTATIEAGHFFDNGMVAYFELDAIDVAGFNDTQSNDAPFLTVGAEKRFYLDNGFWAGVGYQHLLKDADTFQYRPLFWLGYNFDNGLTITNRTRFQIDGTGEGEDDVRLDNAIGYQFSNAPIFAKYSNLWLLDASKMDHEVRVTWTRNGFQPYVEYRNQFGNSNNVLAIGGTIAW</sequence>
<name>A0A9X4IT04_9VIBR</name>
<dbReference type="Proteomes" id="UP001140979">
    <property type="component" value="Unassembled WGS sequence"/>
</dbReference>
<evidence type="ECO:0000256" key="2">
    <source>
        <dbReference type="SAM" id="SignalP"/>
    </source>
</evidence>
<feature type="chain" id="PRO_5040829775" evidence="2">
    <location>
        <begin position="22"/>
        <end position="237"/>
    </location>
</feature>
<dbReference type="Gene3D" id="2.40.160.40">
    <property type="entry name" value="monomeric porin ompg"/>
    <property type="match status" value="1"/>
</dbReference>
<proteinExistence type="predicted"/>
<gene>
    <name evidence="3" type="ORF">L9W94_10620</name>
</gene>
<comment type="caution">
    <text evidence="3">The sequence shown here is derived from an EMBL/GenBank/DDBJ whole genome shotgun (WGS) entry which is preliminary data.</text>
</comment>
<evidence type="ECO:0000313" key="3">
    <source>
        <dbReference type="EMBL" id="MDE1242593.1"/>
    </source>
</evidence>
<dbReference type="AlphaFoldDB" id="A0A9X4IT04"/>
<accession>A0A9X4IT04</accession>